<evidence type="ECO:0000313" key="3">
    <source>
        <dbReference type="Proteomes" id="UP001501175"/>
    </source>
</evidence>
<dbReference type="Pfam" id="PF09471">
    <property type="entry name" value="Peptidase_M64"/>
    <property type="match status" value="1"/>
</dbReference>
<reference evidence="3" key="1">
    <citation type="journal article" date="2019" name="Int. J. Syst. Evol. Microbiol.">
        <title>The Global Catalogue of Microorganisms (GCM) 10K type strain sequencing project: providing services to taxonomists for standard genome sequencing and annotation.</title>
        <authorList>
            <consortium name="The Broad Institute Genomics Platform"/>
            <consortium name="The Broad Institute Genome Sequencing Center for Infectious Disease"/>
            <person name="Wu L."/>
            <person name="Ma J."/>
        </authorList>
    </citation>
    <scope>NUCLEOTIDE SEQUENCE [LARGE SCALE GENOMIC DNA]</scope>
    <source>
        <strain evidence="3">JCM 17927</strain>
    </source>
</reference>
<protein>
    <recommendedName>
        <fullName evidence="1">Secretion system C-terminal sorting domain-containing protein</fullName>
    </recommendedName>
</protein>
<feature type="domain" description="Secretion system C-terminal sorting" evidence="1">
    <location>
        <begin position="538"/>
        <end position="604"/>
    </location>
</feature>
<evidence type="ECO:0000259" key="1">
    <source>
        <dbReference type="Pfam" id="PF18962"/>
    </source>
</evidence>
<name>A0ABP8NH45_9BACT</name>
<dbReference type="Pfam" id="PF18962">
    <property type="entry name" value="Por_Secre_tail"/>
    <property type="match status" value="1"/>
</dbReference>
<dbReference type="InterPro" id="IPR024079">
    <property type="entry name" value="MetalloPept_cat_dom_sf"/>
</dbReference>
<dbReference type="InterPro" id="IPR013783">
    <property type="entry name" value="Ig-like_fold"/>
</dbReference>
<sequence>MKKYLLLIGLFAGLVPSLLAQNYSFPVDTLLKTGPLNRRINVVLLPDGYTAGELTKFRKDADGFIGYLLGNTPFAQYRNYFNFFLIRVPSAESGATHPGTANDEDRTQPVETKNTYFGTSFDYGGIHRLLVMRNIQNFTNVMATNFPVYDISFLLVNTTYYGGSGGVPSTFSMHPSSSEIGIHEVGHTFGGLSDEYWAGPQYARELPNMTRTNDPNSIRWKNWLNFPRIGIFEYTNGGNGWYKPTQASCKMEYLGQHFCAVCRETLVDRMLSLVNPIEQVLPAANTTIKVSAEPVTFRVNLLKPIPNSLQVDWYLDDKPLSAGSDSVQVDASKLTGTTGKLTAVVFDSTAFSRSAFHRQQHVYSTSWSLQSDGTSIPFTISADRTALCRGDSVQLRATGCTGTVTWSSGRTGVFTTVQPAYTTSYSATCADNGSVSNAIIITVEVAPLAAARNTGPYYTGQTIELQGGGGDSYLWRGPNSFSATVQNPVIPNATLSHAGTYTVTVTQNGCQAMAVTTVVVNPITGLEPVRWQENQLVVFPNPGDNLFTLKLSLMQADDTRIQVLDLLGRSYWEKRVRKPAGESTEPLPLGNLPGGRYFVRVETTRFTLVYPLLKR</sequence>
<dbReference type="InterPro" id="IPR019026">
    <property type="entry name" value="Peptidase_M64_IgA"/>
</dbReference>
<organism evidence="2 3">
    <name type="scientific">Nibrella saemangeumensis</name>
    <dbReference type="NCBI Taxonomy" id="1084526"/>
    <lineage>
        <taxon>Bacteria</taxon>
        <taxon>Pseudomonadati</taxon>
        <taxon>Bacteroidota</taxon>
        <taxon>Cytophagia</taxon>
        <taxon>Cytophagales</taxon>
        <taxon>Spirosomataceae</taxon>
        <taxon>Nibrella</taxon>
    </lineage>
</organism>
<keyword evidence="3" id="KW-1185">Reference proteome</keyword>
<comment type="caution">
    <text evidence="2">The sequence shown here is derived from an EMBL/GenBank/DDBJ whole genome shotgun (WGS) entry which is preliminary data.</text>
</comment>
<evidence type="ECO:0000313" key="2">
    <source>
        <dbReference type="EMBL" id="GAA4467182.1"/>
    </source>
</evidence>
<dbReference type="Proteomes" id="UP001501175">
    <property type="component" value="Unassembled WGS sequence"/>
</dbReference>
<dbReference type="InterPro" id="IPR026444">
    <property type="entry name" value="Secre_tail"/>
</dbReference>
<dbReference type="EMBL" id="BAABHD010000082">
    <property type="protein sequence ID" value="GAA4467182.1"/>
    <property type="molecule type" value="Genomic_DNA"/>
</dbReference>
<dbReference type="Gene3D" id="3.40.390.10">
    <property type="entry name" value="Collagenase (Catalytic Domain)"/>
    <property type="match status" value="1"/>
</dbReference>
<accession>A0ABP8NH45</accession>
<dbReference type="RefSeq" id="WP_345248299.1">
    <property type="nucleotide sequence ID" value="NZ_BAABHD010000082.1"/>
</dbReference>
<gene>
    <name evidence="2" type="ORF">GCM10023189_50340</name>
</gene>
<dbReference type="Gene3D" id="2.60.40.10">
    <property type="entry name" value="Immunoglobulins"/>
    <property type="match status" value="1"/>
</dbReference>
<proteinExistence type="predicted"/>